<dbReference type="InterPro" id="IPR036388">
    <property type="entry name" value="WH-like_DNA-bd_sf"/>
</dbReference>
<evidence type="ECO:0000259" key="9">
    <source>
        <dbReference type="PROSITE" id="PS51755"/>
    </source>
</evidence>
<evidence type="ECO:0000256" key="5">
    <source>
        <dbReference type="ARBA" id="ARBA00023163"/>
    </source>
</evidence>
<keyword evidence="4 7" id="KW-0238">DNA-binding</keyword>
<dbReference type="InterPro" id="IPR001867">
    <property type="entry name" value="OmpR/PhoB-type_DNA-bd"/>
</dbReference>
<dbReference type="SUPFAM" id="SSF52172">
    <property type="entry name" value="CheY-like"/>
    <property type="match status" value="1"/>
</dbReference>
<dbReference type="Gene3D" id="3.40.50.2300">
    <property type="match status" value="1"/>
</dbReference>
<feature type="DNA-binding region" description="OmpR/PhoB-type" evidence="7">
    <location>
        <begin position="124"/>
        <end position="222"/>
    </location>
</feature>
<evidence type="ECO:0000313" key="10">
    <source>
        <dbReference type="EMBL" id="OAS22442.1"/>
    </source>
</evidence>
<dbReference type="AlphaFoldDB" id="A0A179S958"/>
<dbReference type="Gene3D" id="1.10.10.10">
    <property type="entry name" value="Winged helix-like DNA-binding domain superfamily/Winged helix DNA-binding domain"/>
    <property type="match status" value="1"/>
</dbReference>
<dbReference type="Gene3D" id="6.10.250.690">
    <property type="match status" value="1"/>
</dbReference>
<dbReference type="SMART" id="SM00862">
    <property type="entry name" value="Trans_reg_C"/>
    <property type="match status" value="1"/>
</dbReference>
<dbReference type="Pfam" id="PF00486">
    <property type="entry name" value="Trans_reg_C"/>
    <property type="match status" value="1"/>
</dbReference>
<feature type="domain" description="Response regulatory" evidence="8">
    <location>
        <begin position="2"/>
        <end position="116"/>
    </location>
</feature>
<sequence length="235" mass="25757">MRILLVEDTRDVGEAIAARLRGLGHAVDWEVDGSAGDALLGVQAYDLVILDVNLPGLDGFAILRRLRARRGPVPVLVLTARSEVDDRVGALDLGADDYLVKPFDFRELEARVRALLRRNSGHADNALTLGNLRLDREARSASVAGEVVDLTRREWTLIEILAARPGRVFAKGELLERVFAFEEESSENAVEQIVARLRRKLAGAGARAEIRTLRGLGYQVVCQEPGNPEPGHPES</sequence>
<keyword evidence="1 6" id="KW-0597">Phosphoprotein</keyword>
<feature type="domain" description="OmpR/PhoB-type" evidence="9">
    <location>
        <begin position="124"/>
        <end position="222"/>
    </location>
</feature>
<name>A0A179S958_9HYPH</name>
<dbReference type="PROSITE" id="PS51755">
    <property type="entry name" value="OMPR_PHOB"/>
    <property type="match status" value="1"/>
</dbReference>
<dbReference type="InterPro" id="IPR001789">
    <property type="entry name" value="Sig_transdc_resp-reg_receiver"/>
</dbReference>
<accession>A0A179S958</accession>
<evidence type="ECO:0000256" key="6">
    <source>
        <dbReference type="PROSITE-ProRule" id="PRU00169"/>
    </source>
</evidence>
<evidence type="ECO:0000256" key="7">
    <source>
        <dbReference type="PROSITE-ProRule" id="PRU01091"/>
    </source>
</evidence>
<dbReference type="GO" id="GO:0000976">
    <property type="term" value="F:transcription cis-regulatory region binding"/>
    <property type="evidence" value="ECO:0007669"/>
    <property type="project" value="TreeGrafter"/>
</dbReference>
<keyword evidence="2" id="KW-0902">Two-component regulatory system</keyword>
<evidence type="ECO:0000256" key="4">
    <source>
        <dbReference type="ARBA" id="ARBA00023125"/>
    </source>
</evidence>
<dbReference type="OrthoDB" id="9802426at2"/>
<dbReference type="GO" id="GO:0005829">
    <property type="term" value="C:cytosol"/>
    <property type="evidence" value="ECO:0007669"/>
    <property type="project" value="TreeGrafter"/>
</dbReference>
<reference evidence="10 11" key="1">
    <citation type="submission" date="2016-04" db="EMBL/GenBank/DDBJ databases">
        <authorList>
            <person name="Evans L.H."/>
            <person name="Alamgir A."/>
            <person name="Owens N."/>
            <person name="Weber N.D."/>
            <person name="Virtaneva K."/>
            <person name="Barbian K."/>
            <person name="Babar A."/>
            <person name="Rosenke K."/>
        </authorList>
    </citation>
    <scope>NUCLEOTIDE SEQUENCE [LARGE SCALE GENOMIC DNA]</scope>
    <source>
        <strain evidence="10 11">PMB02</strain>
    </source>
</reference>
<evidence type="ECO:0000256" key="2">
    <source>
        <dbReference type="ARBA" id="ARBA00023012"/>
    </source>
</evidence>
<dbReference type="InterPro" id="IPR039420">
    <property type="entry name" value="WalR-like"/>
</dbReference>
<keyword evidence="5" id="KW-0804">Transcription</keyword>
<dbReference type="CDD" id="cd00383">
    <property type="entry name" value="trans_reg_C"/>
    <property type="match status" value="1"/>
</dbReference>
<evidence type="ECO:0000256" key="1">
    <source>
        <dbReference type="ARBA" id="ARBA00022553"/>
    </source>
</evidence>
<dbReference type="InterPro" id="IPR011006">
    <property type="entry name" value="CheY-like_superfamily"/>
</dbReference>
<dbReference type="GO" id="GO:0000156">
    <property type="term" value="F:phosphorelay response regulator activity"/>
    <property type="evidence" value="ECO:0007669"/>
    <property type="project" value="TreeGrafter"/>
</dbReference>
<dbReference type="SMART" id="SM00448">
    <property type="entry name" value="REC"/>
    <property type="match status" value="1"/>
</dbReference>
<dbReference type="GO" id="GO:0032993">
    <property type="term" value="C:protein-DNA complex"/>
    <property type="evidence" value="ECO:0007669"/>
    <property type="project" value="TreeGrafter"/>
</dbReference>
<dbReference type="Pfam" id="PF00072">
    <property type="entry name" value="Response_reg"/>
    <property type="match status" value="1"/>
</dbReference>
<comment type="caution">
    <text evidence="10">The sequence shown here is derived from an EMBL/GenBank/DDBJ whole genome shotgun (WGS) entry which is preliminary data.</text>
</comment>
<dbReference type="PANTHER" id="PTHR48111">
    <property type="entry name" value="REGULATOR OF RPOS"/>
    <property type="match status" value="1"/>
</dbReference>
<dbReference type="PANTHER" id="PTHR48111:SF67">
    <property type="entry name" value="TRANSCRIPTIONAL REGULATORY PROTEIN TCTD"/>
    <property type="match status" value="1"/>
</dbReference>
<dbReference type="PROSITE" id="PS50110">
    <property type="entry name" value="RESPONSE_REGULATORY"/>
    <property type="match status" value="1"/>
</dbReference>
<dbReference type="FunFam" id="3.40.50.2300:FF:000002">
    <property type="entry name" value="DNA-binding response regulator PhoP"/>
    <property type="match status" value="1"/>
</dbReference>
<evidence type="ECO:0000256" key="3">
    <source>
        <dbReference type="ARBA" id="ARBA00023015"/>
    </source>
</evidence>
<dbReference type="GO" id="GO:0006355">
    <property type="term" value="P:regulation of DNA-templated transcription"/>
    <property type="evidence" value="ECO:0007669"/>
    <property type="project" value="InterPro"/>
</dbReference>
<gene>
    <name evidence="10" type="ORF">A5481_18750</name>
</gene>
<dbReference type="Proteomes" id="UP000078316">
    <property type="component" value="Unassembled WGS sequence"/>
</dbReference>
<proteinExistence type="predicted"/>
<feature type="modified residue" description="4-aspartylphosphate" evidence="6">
    <location>
        <position position="51"/>
    </location>
</feature>
<protein>
    <submittedName>
        <fullName evidence="10">DNA-binding response regulator</fullName>
    </submittedName>
</protein>
<dbReference type="STRING" id="427683.A5481_18750"/>
<dbReference type="RefSeq" id="WP_048434720.1">
    <property type="nucleotide sequence ID" value="NZ_LWHQ01000038.1"/>
</dbReference>
<evidence type="ECO:0000313" key="11">
    <source>
        <dbReference type="Proteomes" id="UP000078316"/>
    </source>
</evidence>
<organism evidence="10 11">
    <name type="scientific">Methylobacterium platani</name>
    <dbReference type="NCBI Taxonomy" id="427683"/>
    <lineage>
        <taxon>Bacteria</taxon>
        <taxon>Pseudomonadati</taxon>
        <taxon>Pseudomonadota</taxon>
        <taxon>Alphaproteobacteria</taxon>
        <taxon>Hyphomicrobiales</taxon>
        <taxon>Methylobacteriaceae</taxon>
        <taxon>Methylobacterium</taxon>
    </lineage>
</organism>
<keyword evidence="3" id="KW-0805">Transcription regulation</keyword>
<dbReference type="EMBL" id="LWHQ01000038">
    <property type="protein sequence ID" value="OAS22442.1"/>
    <property type="molecule type" value="Genomic_DNA"/>
</dbReference>
<evidence type="ECO:0000259" key="8">
    <source>
        <dbReference type="PROSITE" id="PS50110"/>
    </source>
</evidence>